<reference evidence="2 3" key="1">
    <citation type="submission" date="2018-06" db="EMBL/GenBank/DDBJ databases">
        <title>Chryseolinea flavus sp. nov., a member of the phylum Bacteroidetes isolated from soil.</title>
        <authorList>
            <person name="Li Y."/>
            <person name="Wang J."/>
        </authorList>
    </citation>
    <scope>NUCLEOTIDE SEQUENCE [LARGE SCALE GENOMIC DNA]</scope>
    <source>
        <strain evidence="2 3">SDU1-6</strain>
    </source>
</reference>
<comment type="caution">
    <text evidence="2">The sequence shown here is derived from an EMBL/GenBank/DDBJ whole genome shotgun (WGS) entry which is preliminary data.</text>
</comment>
<dbReference type="InterPro" id="IPR021320">
    <property type="entry name" value="DUF2905"/>
</dbReference>
<organism evidence="2 3">
    <name type="scientific">Pseudochryseolinea flava</name>
    <dbReference type="NCBI Taxonomy" id="2059302"/>
    <lineage>
        <taxon>Bacteria</taxon>
        <taxon>Pseudomonadati</taxon>
        <taxon>Bacteroidota</taxon>
        <taxon>Cytophagia</taxon>
        <taxon>Cytophagales</taxon>
        <taxon>Fulvivirgaceae</taxon>
        <taxon>Pseudochryseolinea</taxon>
    </lineage>
</organism>
<evidence type="ECO:0000313" key="2">
    <source>
        <dbReference type="EMBL" id="RAW03181.1"/>
    </source>
</evidence>
<keyword evidence="1" id="KW-0812">Transmembrane</keyword>
<evidence type="ECO:0000256" key="1">
    <source>
        <dbReference type="SAM" id="Phobius"/>
    </source>
</evidence>
<dbReference type="EMBL" id="QMFY01000001">
    <property type="protein sequence ID" value="RAW03181.1"/>
    <property type="molecule type" value="Genomic_DNA"/>
</dbReference>
<dbReference type="Pfam" id="PF11146">
    <property type="entry name" value="DUF2905"/>
    <property type="match status" value="1"/>
</dbReference>
<evidence type="ECO:0000313" key="3">
    <source>
        <dbReference type="Proteomes" id="UP000251889"/>
    </source>
</evidence>
<dbReference type="AlphaFoldDB" id="A0A364Y7X2"/>
<feature type="transmembrane region" description="Helical" evidence="1">
    <location>
        <begin position="44"/>
        <end position="65"/>
    </location>
</feature>
<dbReference type="RefSeq" id="WP_112745396.1">
    <property type="nucleotide sequence ID" value="NZ_QMFY01000001.1"/>
</dbReference>
<accession>A0A364Y7X2</accession>
<feature type="transmembrane region" description="Helical" evidence="1">
    <location>
        <begin position="5"/>
        <end position="24"/>
    </location>
</feature>
<name>A0A364Y7X2_9BACT</name>
<sequence length="70" mass="7870">MGKLLIIVGIVFIIVGLIVIFIPKLPLPGKLPGDVVIEKENFKLFLPITSSILISLLLSLIFYFINRYKN</sequence>
<keyword evidence="1" id="KW-0472">Membrane</keyword>
<dbReference type="PANTHER" id="PTHR36443">
    <property type="entry name" value="BSR5223 PROTEIN"/>
    <property type="match status" value="1"/>
</dbReference>
<dbReference type="Proteomes" id="UP000251889">
    <property type="component" value="Unassembled WGS sequence"/>
</dbReference>
<dbReference type="PANTHER" id="PTHR36443:SF1">
    <property type="entry name" value="BSR5223 PROTEIN"/>
    <property type="match status" value="1"/>
</dbReference>
<protein>
    <submittedName>
        <fullName evidence="2">DUF2905 domain-containing protein</fullName>
    </submittedName>
</protein>
<proteinExistence type="predicted"/>
<keyword evidence="3" id="KW-1185">Reference proteome</keyword>
<gene>
    <name evidence="2" type="ORF">DQQ10_03575</name>
</gene>
<keyword evidence="1" id="KW-1133">Transmembrane helix</keyword>